<evidence type="ECO:0000313" key="3">
    <source>
        <dbReference type="Proteomes" id="UP000010074"/>
    </source>
</evidence>
<gene>
    <name evidence="2" type="ORF">Bdt_3590</name>
</gene>
<dbReference type="HOGENOM" id="CLU_090597_0_0_7"/>
<dbReference type="STRING" id="1069642.Bdt_3590"/>
<protein>
    <recommendedName>
        <fullName evidence="1">Anti-bacteriophage protein A/HamA C-terminal domain-containing protein</fullName>
    </recommendedName>
</protein>
<organism evidence="2 3">
    <name type="scientific">Bdellovibrio bacteriovorus str. Tiberius</name>
    <dbReference type="NCBI Taxonomy" id="1069642"/>
    <lineage>
        <taxon>Bacteria</taxon>
        <taxon>Pseudomonadati</taxon>
        <taxon>Bdellovibrionota</taxon>
        <taxon>Bdellovibrionia</taxon>
        <taxon>Bdellovibrionales</taxon>
        <taxon>Pseudobdellovibrionaceae</taxon>
        <taxon>Bdellovibrio</taxon>
    </lineage>
</organism>
<dbReference type="Pfam" id="PF08878">
    <property type="entry name" value="HamA"/>
    <property type="match status" value="1"/>
</dbReference>
<proteinExistence type="predicted"/>
<evidence type="ECO:0000259" key="1">
    <source>
        <dbReference type="Pfam" id="PF08878"/>
    </source>
</evidence>
<feature type="domain" description="Anti-bacteriophage protein A/HamA C-terminal" evidence="1">
    <location>
        <begin position="24"/>
        <end position="270"/>
    </location>
</feature>
<accession>K7Z2C3</accession>
<dbReference type="InterPro" id="IPR014976">
    <property type="entry name" value="AbpA_HamA_C"/>
</dbReference>
<sequence>MINCLLEKARRFIKGLKVNESNNCVVCIIEEFSEELENSLRECLVRICHGKSRAEDEAEFYTYKRTLGEFLSRLSNKEEDMKVGMIGELLIHLVLPMTCQRMDSVGIYFNLEEANIKKGFDGTYKRDGEIWLLESKSGSWNKGDITVMTTSHLHAAKRDIAGKLKSKRTTLWQNALNGFSIANKPSDEKRALEAILKGGYMKAEASGGDAKEHNVILAAPIFGGIPPAVISESIVALHATILKANIFKNLVVLAIQKTTVEKVIKFLQTEAS</sequence>
<dbReference type="AlphaFoldDB" id="K7Z2C3"/>
<dbReference type="KEGG" id="bbat:Bdt_3590"/>
<dbReference type="EMBL" id="CP002930">
    <property type="protein sequence ID" value="AFY03265.1"/>
    <property type="molecule type" value="Genomic_DNA"/>
</dbReference>
<name>K7Z2C3_BDEBC</name>
<evidence type="ECO:0000313" key="2">
    <source>
        <dbReference type="EMBL" id="AFY03265.1"/>
    </source>
</evidence>
<reference evidence="2 3" key="1">
    <citation type="journal article" date="2012" name="BMC Genomics">
        <title>Genome analysis of a simultaneously predatory and prey-independent, novel Bdellovibrio bacteriovorus from the River Tiber, supports in silico predictions of both ancient and recent lateral gene transfer from diverse bacteria.</title>
        <authorList>
            <person name="Hobley L."/>
            <person name="Lerner T.R."/>
            <person name="Williams L.E."/>
            <person name="Lambert C."/>
            <person name="Till R."/>
            <person name="Milner D.S."/>
            <person name="Basford S.M."/>
            <person name="Capeness M.J."/>
            <person name="Fenton A.K."/>
            <person name="Atterbury R.J."/>
            <person name="Harris M.A."/>
            <person name="Sockett R.E."/>
        </authorList>
    </citation>
    <scope>NUCLEOTIDE SEQUENCE [LARGE SCALE GENOMIC DNA]</scope>
    <source>
        <strain evidence="2 3">Tiberius</strain>
    </source>
</reference>
<dbReference type="PATRIC" id="fig|1069642.3.peg.3552"/>
<dbReference type="Proteomes" id="UP000010074">
    <property type="component" value="Chromosome"/>
</dbReference>